<feature type="compositionally biased region" description="Polar residues" evidence="1">
    <location>
        <begin position="276"/>
        <end position="290"/>
    </location>
</feature>
<evidence type="ECO:0000256" key="1">
    <source>
        <dbReference type="SAM" id="MobiDB-lite"/>
    </source>
</evidence>
<proteinExistence type="predicted"/>
<name>A0AAV4EDQ9_9GAST</name>
<feature type="compositionally biased region" description="Polar residues" evidence="1">
    <location>
        <begin position="16"/>
        <end position="29"/>
    </location>
</feature>
<feature type="region of interest" description="Disordered" evidence="1">
    <location>
        <begin position="1"/>
        <end position="63"/>
    </location>
</feature>
<dbReference type="PANTHER" id="PTHR34239:SF2">
    <property type="entry name" value="TRANSPOSABLE ELEMENT P TRANSPOSASE_THAP9 CONSERVED DOMAIN-CONTAINING PROTEIN"/>
    <property type="match status" value="1"/>
</dbReference>
<feature type="compositionally biased region" description="Basic and acidic residues" evidence="1">
    <location>
        <begin position="34"/>
        <end position="49"/>
    </location>
</feature>
<protein>
    <submittedName>
        <fullName evidence="2">Uncharacterized protein</fullName>
    </submittedName>
</protein>
<evidence type="ECO:0000313" key="3">
    <source>
        <dbReference type="Proteomes" id="UP000762676"/>
    </source>
</evidence>
<feature type="region of interest" description="Disordered" evidence="1">
    <location>
        <begin position="276"/>
        <end position="348"/>
    </location>
</feature>
<dbReference type="AlphaFoldDB" id="A0AAV4EDQ9"/>
<accession>A0AAV4EDQ9</accession>
<keyword evidence="3" id="KW-1185">Reference proteome</keyword>
<sequence length="348" mass="38695">MSEKGGKGAPPVPSISMATEGSSSAPLQTKHNKDKVVGKNWRRDSDTSKRKSHIPSTPLLPDQEWDVFDELTATCSDDENERSEGGQDDDLEEALVDLEEYFLQDQQLGEKLNGKIADIVNKGMLTVAHRDKVKEVVANYPPPANIPNLVTPKMNVELWEMLPNFARTRDLNSQKTVSMVMTMMTISARMMDLLYSDKTSSPTTPYTLLRLLVADQLRLGSAVYADLNQRQREAIKPINDKYKKLCKQTEHATNTHLFGDSLGETIKSMGETMKLTHTVSPHTPRSSSSRGAFKGGPKNASGRMFPPSRPMVLQRGGRQLRGHPHNPMQRKGGNRSHHKGSSQTGQQH</sequence>
<dbReference type="EMBL" id="BMAT01000071">
    <property type="protein sequence ID" value="GFR59127.1"/>
    <property type="molecule type" value="Genomic_DNA"/>
</dbReference>
<evidence type="ECO:0000313" key="2">
    <source>
        <dbReference type="EMBL" id="GFR59127.1"/>
    </source>
</evidence>
<gene>
    <name evidence="2" type="ORF">ElyMa_000048900</name>
</gene>
<dbReference type="Proteomes" id="UP000762676">
    <property type="component" value="Unassembled WGS sequence"/>
</dbReference>
<reference evidence="2 3" key="1">
    <citation type="journal article" date="2021" name="Elife">
        <title>Chloroplast acquisition without the gene transfer in kleptoplastic sea slugs, Plakobranchus ocellatus.</title>
        <authorList>
            <person name="Maeda T."/>
            <person name="Takahashi S."/>
            <person name="Yoshida T."/>
            <person name="Shimamura S."/>
            <person name="Takaki Y."/>
            <person name="Nagai Y."/>
            <person name="Toyoda A."/>
            <person name="Suzuki Y."/>
            <person name="Arimoto A."/>
            <person name="Ishii H."/>
            <person name="Satoh N."/>
            <person name="Nishiyama T."/>
            <person name="Hasebe M."/>
            <person name="Maruyama T."/>
            <person name="Minagawa J."/>
            <person name="Obokata J."/>
            <person name="Shigenobu S."/>
        </authorList>
    </citation>
    <scope>NUCLEOTIDE SEQUENCE [LARGE SCALE GENOMIC DNA]</scope>
</reference>
<dbReference type="PANTHER" id="PTHR34239">
    <property type="entry name" value="APPLE DOMAIN-CONTAINING PROTEIN"/>
    <property type="match status" value="1"/>
</dbReference>
<comment type="caution">
    <text evidence="2">The sequence shown here is derived from an EMBL/GenBank/DDBJ whole genome shotgun (WGS) entry which is preliminary data.</text>
</comment>
<organism evidence="2 3">
    <name type="scientific">Elysia marginata</name>
    <dbReference type="NCBI Taxonomy" id="1093978"/>
    <lineage>
        <taxon>Eukaryota</taxon>
        <taxon>Metazoa</taxon>
        <taxon>Spiralia</taxon>
        <taxon>Lophotrochozoa</taxon>
        <taxon>Mollusca</taxon>
        <taxon>Gastropoda</taxon>
        <taxon>Heterobranchia</taxon>
        <taxon>Euthyneura</taxon>
        <taxon>Panpulmonata</taxon>
        <taxon>Sacoglossa</taxon>
        <taxon>Placobranchoidea</taxon>
        <taxon>Plakobranchidae</taxon>
        <taxon>Elysia</taxon>
    </lineage>
</organism>